<protein>
    <submittedName>
        <fullName evidence="2">Uncharacterized protein</fullName>
    </submittedName>
</protein>
<sequence length="98" mass="10068">MPSTQDRAGVQQYAGEGRADTRCPAVRRGGSTVRSPCLTGYRAGTSPAHDALPGWRHGTALNGSGLYRSAGVAPHNPGRQGRLDIGGGIGPSPPGSYR</sequence>
<dbReference type="KEGG" id="vei:Veis_3309"/>
<gene>
    <name evidence="2" type="ordered locus">Veis_3309</name>
</gene>
<organism evidence="2 3">
    <name type="scientific">Verminephrobacter eiseniae (strain EF01-2)</name>
    <dbReference type="NCBI Taxonomy" id="391735"/>
    <lineage>
        <taxon>Bacteria</taxon>
        <taxon>Pseudomonadati</taxon>
        <taxon>Pseudomonadota</taxon>
        <taxon>Betaproteobacteria</taxon>
        <taxon>Burkholderiales</taxon>
        <taxon>Comamonadaceae</taxon>
        <taxon>Verminephrobacter</taxon>
    </lineage>
</organism>
<dbReference type="AlphaFoldDB" id="A1WN32"/>
<reference evidence="3" key="1">
    <citation type="submission" date="2006-12" db="EMBL/GenBank/DDBJ databases">
        <title>Complete sequence of chromosome 1 of Verminephrobacter eiseniae EF01-2.</title>
        <authorList>
            <person name="Copeland A."/>
            <person name="Lucas S."/>
            <person name="Lapidus A."/>
            <person name="Barry K."/>
            <person name="Detter J.C."/>
            <person name="Glavina del Rio T."/>
            <person name="Dalin E."/>
            <person name="Tice H."/>
            <person name="Pitluck S."/>
            <person name="Chertkov O."/>
            <person name="Brettin T."/>
            <person name="Bruce D."/>
            <person name="Han C."/>
            <person name="Tapia R."/>
            <person name="Gilna P."/>
            <person name="Schmutz J."/>
            <person name="Larimer F."/>
            <person name="Land M."/>
            <person name="Hauser L."/>
            <person name="Kyrpides N."/>
            <person name="Kim E."/>
            <person name="Stahl D."/>
            <person name="Richardson P."/>
        </authorList>
    </citation>
    <scope>NUCLEOTIDE SEQUENCE [LARGE SCALE GENOMIC DNA]</scope>
    <source>
        <strain evidence="3">EF01-2</strain>
    </source>
</reference>
<feature type="region of interest" description="Disordered" evidence="1">
    <location>
        <begin position="1"/>
        <end position="39"/>
    </location>
</feature>
<feature type="region of interest" description="Disordered" evidence="1">
    <location>
        <begin position="71"/>
        <end position="98"/>
    </location>
</feature>
<proteinExistence type="predicted"/>
<keyword evidence="3" id="KW-1185">Reference proteome</keyword>
<evidence type="ECO:0000313" key="3">
    <source>
        <dbReference type="Proteomes" id="UP000000374"/>
    </source>
</evidence>
<dbReference type="HOGENOM" id="CLU_2332830_0_0_4"/>
<dbReference type="Proteomes" id="UP000000374">
    <property type="component" value="Chromosome"/>
</dbReference>
<accession>A1WN32</accession>
<evidence type="ECO:0000313" key="2">
    <source>
        <dbReference type="EMBL" id="ABM59039.1"/>
    </source>
</evidence>
<evidence type="ECO:0000256" key="1">
    <source>
        <dbReference type="SAM" id="MobiDB-lite"/>
    </source>
</evidence>
<name>A1WN32_VEREI</name>
<dbReference type="EMBL" id="CP000542">
    <property type="protein sequence ID" value="ABM59039.1"/>
    <property type="molecule type" value="Genomic_DNA"/>
</dbReference>